<feature type="region of interest" description="N-terminal hotdog fold" evidence="8">
    <location>
        <begin position="1890"/>
        <end position="2006"/>
    </location>
</feature>
<feature type="active site" description="Proton acceptor; for dehydratase activity" evidence="8">
    <location>
        <position position="1919"/>
    </location>
</feature>
<dbReference type="InterPro" id="IPR009081">
    <property type="entry name" value="PP-bd_ACP"/>
</dbReference>
<dbReference type="InterPro" id="IPR014031">
    <property type="entry name" value="Ketoacyl_synth_C"/>
</dbReference>
<evidence type="ECO:0000313" key="13">
    <source>
        <dbReference type="Proteomes" id="UP000516052"/>
    </source>
</evidence>
<name>A0A7H0IPX1_9ACTN</name>
<dbReference type="InterPro" id="IPR036291">
    <property type="entry name" value="NAD(P)-bd_dom_sf"/>
</dbReference>
<dbReference type="InterPro" id="IPR055123">
    <property type="entry name" value="SpnB-like_Rossmann"/>
</dbReference>
<dbReference type="SMART" id="SM00825">
    <property type="entry name" value="PKS_KS"/>
    <property type="match status" value="2"/>
</dbReference>
<dbReference type="InterPro" id="IPR049552">
    <property type="entry name" value="PKS_DH_N"/>
</dbReference>
<reference evidence="12 13" key="1">
    <citation type="submission" date="2020-08" db="EMBL/GenBank/DDBJ databases">
        <title>A novel species.</title>
        <authorList>
            <person name="Gao J."/>
        </authorList>
    </citation>
    <scope>NUCLEOTIDE SEQUENCE [LARGE SCALE GENOMIC DNA]</scope>
    <source>
        <strain evidence="12 13">CRXT-G-22</strain>
    </source>
</reference>
<dbReference type="SUPFAM" id="SSF53901">
    <property type="entry name" value="Thiolase-like"/>
    <property type="match status" value="2"/>
</dbReference>
<dbReference type="PROSITE" id="PS52004">
    <property type="entry name" value="KS3_2"/>
    <property type="match status" value="2"/>
</dbReference>
<dbReference type="InterPro" id="IPR036736">
    <property type="entry name" value="ACP-like_sf"/>
</dbReference>
<dbReference type="InterPro" id="IPR016036">
    <property type="entry name" value="Malonyl_transacylase_ACP-bd"/>
</dbReference>
<dbReference type="InterPro" id="IPR020841">
    <property type="entry name" value="PKS_Beta-ketoAc_synthase_dom"/>
</dbReference>
<dbReference type="CDD" id="cd00833">
    <property type="entry name" value="PKS"/>
    <property type="match status" value="2"/>
</dbReference>
<feature type="domain" description="Ketosynthase family 3 (KS3)" evidence="10">
    <location>
        <begin position="28"/>
        <end position="451"/>
    </location>
</feature>
<dbReference type="PROSITE" id="PS00012">
    <property type="entry name" value="PHOSPHOPANTETHEINE"/>
    <property type="match status" value="1"/>
</dbReference>
<dbReference type="SMART" id="SM01294">
    <property type="entry name" value="PKS_PP_betabranch"/>
    <property type="match status" value="2"/>
</dbReference>
<dbReference type="PANTHER" id="PTHR43775:SF51">
    <property type="entry name" value="INACTIVE PHENOLPHTHIOCEROL SYNTHESIS POLYKETIDE SYNTHASE TYPE I PKS1-RELATED"/>
    <property type="match status" value="1"/>
</dbReference>
<sequence>MSHDQIRRLLNQVTGELRSARDELRKIREPVAIVGIGCRFPGGIGSPEDLWRLVATGGETLGGFPDDRGWNLDRLRLADAEAGGPPFAERGGFLSTATEFDAGFFGVSDREALAMDPQHRLLLEVSWEAVERAGVNPSTLAGRRAGVFTGLVHDHGTSLFDAPAALDGFLGLGSSGSLASGRVAYVLGTEGPAVTVDTACSSSLVALHLAVRSLRSGECDVALAGGATVMSSPTTFVEFSRQRGLAPDGRCKAFGAGADGTGFGEGVGVLVLERLSDAMRAGHRVWAVIRGSALNQDGASNGLTAPSGPAQQRMIRDALSDADLTAQDVDVVEAHGTGTALGDPIEAQALLAAYGQGRSTPLYLGSVKSNIGHTLAAAGVAGVIKMVMALEHGELPRTLHADEPSPHVDWSSGAVELLTEHVPWPVTGAPRRAGVSSFGVSGTNAHVILEAAPEPAEPAATAEPAPVPGVLPWILSAEGEAALRGQADALADWVSSRDPVSPAAVARALVTDRALLRDRAVVLGASTGDLVRGLRDGAAVVGRPVPGDTCWLFTGQGAQRPGAGRELAARFPLFASSLREVCAELAPHMDGDPYARMLTGAPGALDRTEHAQPAVFALQVAMARLLESWGMAPDAVAGHSVGEIAAAHVAGVLSLPDAARLVTARASAMGALPEAGAMVAVEATEAEALAVLDDRVALAAVNGPRSVVLSGDERAVLAAAGAFAASGRRTRRLRVSHAFHSPLMVPMLAPFRSALVSLTVGRAAVPVVSTLTGDVADPDSFGSPDHWLRHVTAPVRFLDAVGTLEGLGVRTFLELGPDAVLAAMAQESARRDDVLGVPLLRRGRPEESAFLTGVAQVHVRGGHVDWAALLPPAPRAELPTYAFRRRRYWLGGGSPTSPAAPSTPSAREPAAREPADLLGMVLRHCAAVLTGTDDGSVDPDRAFSEAGLTSMGAVELRNRLAAATGLRLDASLVFDHPTPAALARFLEGGPAGAGEARAGLPARGVPSDEPLAIVGIGCRFPGGVATPGQLWDVVSEGRDVIGGFPRDRGWDLADLFDDDPDRPGRTYAREGGFLDGPGLFDPGFFGIGPREALGMDPQQRLLLEVSWEAVESAGIDPASLRGSRTGVYTGIALLDYADDPAAVPDELQGYATTGGAASVASGRVAYALGLEGPALTVDTACSSSLVALHLAGQALRGGECDLALVGGATVMCSPKAFIEFSRQRGLAPDGRCKAFGAGADGVGWGEGAGVLAVERLSDARRHGRRIFGIVRGSAVNQDGASNGLTAPSGPAQQRVIRDALADAGLEPGDVDAVEAHGTGTTLGDPIEAQALLATYGQGRSTPLYLGSVKSNIGHTQAAAGVAGVVKTLMAFAHGVLPRTLHAEVPSPHVDWARGSVELLTENTVWPRAGRPWRAGVSSFGVSGTNAHVILEAPPRPDGAARTGPDAVSPLVLSAHSAAALTEQARQLAARWDDFAPAELAHTLAATRTSLPHRAVVVTGARDGLVALADGTPTEDVIHGGAARPGGLAFLFTGQGAQRAGMAGRWYEAYPVFARALDEICSHFPHLGLREALLTDTTPVDDTAIAQPALFAVEVALFRLLSSWGVRPTHLAGHSIGEVAAAHVAGVLSLADACLLVGERGRLMAAMPDGGAMVAVRATEDEVRALLAGHEDQVSVAAVNGPDAVVLSGTGTVLAPLVAELRARSRRTRPLRVSHAFHSPHVDAVLDEFRAVAERIDYQVPRLPLVSGVTGTLADPADLCTPDYWVGQLRAAVRFHDAVRTLRAEGVDAFLELGPDTVLAASAADCLATDDDPAGPADVPVVAVARRGRPEVRTLLTALAHLYVHGRPVDWTAVTPGGRTVDLPPYPFQRRRYWLAPGRRTEQTEQSAVGHALLTAAIDMPESLVLTGRLTSATAWLDDHVVFGGVVVPGAAVLDLALTAGRAVGCPAVEELTVEAPLTVPAELRIVVTAPDEAGRRPIEVHARPEAPDADWVRHATGLLHDVAPTAAPATVWPPPGAAALDTGGLYDLLAERGFDYGPAFRGLTAAWRRGDEVFAELTLPGVAGTAPGGGLHPAMVDAAQHALALLDDSGTDGRVPFSWHGVSAAHREAGRARVRVARVSDDTVTLTVWDESGAVLLSVDALTLRALPPAPADAVPGALYEVGWAPVSAAPAVSTDGVTVLAVPSGPSVVDAARTATELVLAALQDPGPGDAPLVIVTRGALSVEGEEITDVAAASVWGLVRSAQTEQPGRFVLVDTDGDVTGILATALATGEPQLAVRAGRLFAPRLRTVAPDPGPTPPDLPGDGTVLVTGGTGGIGSVIVGRLLEWGVPHITVLARRATDLGLGPRVRVLACDVGDRERLATVIGGLGRRVSGVVHAAGVSADGVIGSLNPERLREVMRPKADAAWWLHELTLADRPDLFVLFSSSAGVFGSPGQANYAAANAFLDALARHRAALGLPAQSLAWGTWEQRTGVTAHVTEGDLARMARSGMLTLDTDAALRLFGQALSSRRPVLAPMRFDAGAARRSGFDASVLRELVGAPTRRTAGAQPPDALPLRRSLATAAPPERHRMIAAEVRRHVAFVLGYDELPDSDERELNELGLDSLTAVELRNRLGTATGLRLPATLAFDHPSVARIAEFVAAELEPSADAPAEVVLDGIEDLGRVLDALDVSAAARTRVTAHLQALLARWQGEHAGTATGDVRDGLADADEQEVFAFIDAEFGSPSA</sequence>
<evidence type="ECO:0000256" key="8">
    <source>
        <dbReference type="PROSITE-ProRule" id="PRU01363"/>
    </source>
</evidence>
<dbReference type="InterPro" id="IPR014030">
    <property type="entry name" value="Ketoacyl_synth_N"/>
</dbReference>
<dbReference type="Pfam" id="PF02801">
    <property type="entry name" value="Ketoacyl-synt_C"/>
    <property type="match status" value="2"/>
</dbReference>
<evidence type="ECO:0000256" key="3">
    <source>
        <dbReference type="ARBA" id="ARBA00022553"/>
    </source>
</evidence>
<dbReference type="Gene3D" id="3.10.129.110">
    <property type="entry name" value="Polyketide synthase dehydratase"/>
    <property type="match status" value="1"/>
</dbReference>
<dbReference type="InterPro" id="IPR006162">
    <property type="entry name" value="Ppantetheine_attach_site"/>
</dbReference>
<dbReference type="InterPro" id="IPR057326">
    <property type="entry name" value="KR_dom"/>
</dbReference>
<protein>
    <submittedName>
        <fullName evidence="12">SDR family NAD(P)-dependent oxidoreductase</fullName>
    </submittedName>
</protein>
<dbReference type="PROSITE" id="PS52019">
    <property type="entry name" value="PKS_MFAS_DH"/>
    <property type="match status" value="1"/>
</dbReference>
<keyword evidence="3" id="KW-0597">Phosphoprotein</keyword>
<dbReference type="SMART" id="SM00827">
    <property type="entry name" value="PKS_AT"/>
    <property type="match status" value="2"/>
</dbReference>
<evidence type="ECO:0000256" key="6">
    <source>
        <dbReference type="ARBA" id="ARBA00023268"/>
    </source>
</evidence>
<dbReference type="SUPFAM" id="SSF52151">
    <property type="entry name" value="FabD/lysophospholipase-like"/>
    <property type="match status" value="2"/>
</dbReference>
<dbReference type="Gene3D" id="3.40.47.10">
    <property type="match status" value="2"/>
</dbReference>
<keyword evidence="2" id="KW-0596">Phosphopantetheine</keyword>
<dbReference type="Gene3D" id="3.40.366.10">
    <property type="entry name" value="Malonyl-Coenzyme A Acyl Carrier Protein, domain 2"/>
    <property type="match status" value="2"/>
</dbReference>
<dbReference type="InterPro" id="IPR013968">
    <property type="entry name" value="PKS_KR"/>
</dbReference>
<evidence type="ECO:0000259" key="11">
    <source>
        <dbReference type="PROSITE" id="PS52019"/>
    </source>
</evidence>
<dbReference type="Pfam" id="PF00109">
    <property type="entry name" value="ketoacyl-synt"/>
    <property type="match status" value="2"/>
</dbReference>
<comment type="pathway">
    <text evidence="1">Antibiotic biosynthesis.</text>
</comment>
<evidence type="ECO:0000313" key="12">
    <source>
        <dbReference type="EMBL" id="QNP74837.1"/>
    </source>
</evidence>
<dbReference type="InterPro" id="IPR016039">
    <property type="entry name" value="Thiolase-like"/>
</dbReference>
<evidence type="ECO:0000259" key="10">
    <source>
        <dbReference type="PROSITE" id="PS52004"/>
    </source>
</evidence>
<dbReference type="InterPro" id="IPR049551">
    <property type="entry name" value="PKS_DH_C"/>
</dbReference>
<dbReference type="Gene3D" id="3.40.50.720">
    <property type="entry name" value="NAD(P)-binding Rossmann-like Domain"/>
    <property type="match status" value="1"/>
</dbReference>
<dbReference type="InterPro" id="IPR018201">
    <property type="entry name" value="Ketoacyl_synth_AS"/>
</dbReference>
<evidence type="ECO:0000259" key="9">
    <source>
        <dbReference type="PROSITE" id="PS50075"/>
    </source>
</evidence>
<dbReference type="Gene3D" id="3.30.70.3290">
    <property type="match status" value="2"/>
</dbReference>
<dbReference type="SMART" id="SM00822">
    <property type="entry name" value="PKS_KR"/>
    <property type="match status" value="1"/>
</dbReference>
<dbReference type="InterPro" id="IPR014043">
    <property type="entry name" value="Acyl_transferase_dom"/>
</dbReference>
<gene>
    <name evidence="12" type="ORF">IAG44_38925</name>
</gene>
<dbReference type="InterPro" id="IPR049900">
    <property type="entry name" value="PKS_mFAS_DH"/>
</dbReference>
<keyword evidence="6" id="KW-0511">Multifunctional enzyme</keyword>
<dbReference type="PROSITE" id="PS50075">
    <property type="entry name" value="CARRIER"/>
    <property type="match status" value="2"/>
</dbReference>
<dbReference type="SMART" id="SM00823">
    <property type="entry name" value="PKS_PP"/>
    <property type="match status" value="2"/>
</dbReference>
<feature type="domain" description="Carrier" evidence="9">
    <location>
        <begin position="2571"/>
        <end position="2645"/>
    </location>
</feature>
<keyword evidence="5" id="KW-0045">Antibiotic biosynthesis</keyword>
<dbReference type="PANTHER" id="PTHR43775">
    <property type="entry name" value="FATTY ACID SYNTHASE"/>
    <property type="match status" value="1"/>
</dbReference>
<evidence type="ECO:0000256" key="5">
    <source>
        <dbReference type="ARBA" id="ARBA00023194"/>
    </source>
</evidence>
<proteinExistence type="predicted"/>
<dbReference type="GO" id="GO:0033068">
    <property type="term" value="P:macrolide biosynthetic process"/>
    <property type="evidence" value="ECO:0007669"/>
    <property type="project" value="UniProtKB-ARBA"/>
</dbReference>
<feature type="domain" description="Carrier" evidence="9">
    <location>
        <begin position="915"/>
        <end position="990"/>
    </location>
</feature>
<organism evidence="12 13">
    <name type="scientific">Streptomyces roseirectus</name>
    <dbReference type="NCBI Taxonomy" id="2768066"/>
    <lineage>
        <taxon>Bacteria</taxon>
        <taxon>Bacillati</taxon>
        <taxon>Actinomycetota</taxon>
        <taxon>Actinomycetes</taxon>
        <taxon>Kitasatosporales</taxon>
        <taxon>Streptomycetaceae</taxon>
        <taxon>Streptomyces</taxon>
    </lineage>
</organism>
<evidence type="ECO:0000256" key="2">
    <source>
        <dbReference type="ARBA" id="ARBA00022450"/>
    </source>
</evidence>
<dbReference type="SUPFAM" id="SSF51735">
    <property type="entry name" value="NAD(P)-binding Rossmann-fold domains"/>
    <property type="match status" value="2"/>
</dbReference>
<dbReference type="KEGG" id="sroi:IAG44_38925"/>
<evidence type="ECO:0000256" key="1">
    <source>
        <dbReference type="ARBA" id="ARBA00004792"/>
    </source>
</evidence>
<dbReference type="RefSeq" id="WP_187751761.1">
    <property type="nucleotide sequence ID" value="NZ_CP060828.1"/>
</dbReference>
<evidence type="ECO:0000256" key="4">
    <source>
        <dbReference type="ARBA" id="ARBA00022679"/>
    </source>
</evidence>
<keyword evidence="13" id="KW-1185">Reference proteome</keyword>
<dbReference type="GO" id="GO:0004315">
    <property type="term" value="F:3-oxoacyl-[acyl-carrier-protein] synthase activity"/>
    <property type="evidence" value="ECO:0007669"/>
    <property type="project" value="InterPro"/>
</dbReference>
<dbReference type="InterPro" id="IPR001227">
    <property type="entry name" value="Ac_transferase_dom_sf"/>
</dbReference>
<dbReference type="InterPro" id="IPR016035">
    <property type="entry name" value="Acyl_Trfase/lysoPLipase"/>
</dbReference>
<dbReference type="GO" id="GO:0004312">
    <property type="term" value="F:fatty acid synthase activity"/>
    <property type="evidence" value="ECO:0007669"/>
    <property type="project" value="TreeGrafter"/>
</dbReference>
<dbReference type="Pfam" id="PF08659">
    <property type="entry name" value="KR"/>
    <property type="match status" value="1"/>
</dbReference>
<dbReference type="FunFam" id="3.40.47.10:FF:000019">
    <property type="entry name" value="Polyketide synthase type I"/>
    <property type="match status" value="2"/>
</dbReference>
<dbReference type="Proteomes" id="UP000516052">
    <property type="component" value="Chromosome"/>
</dbReference>
<dbReference type="InterPro" id="IPR042104">
    <property type="entry name" value="PKS_dehydratase_sf"/>
</dbReference>
<dbReference type="InterPro" id="IPR020807">
    <property type="entry name" value="PKS_DH"/>
</dbReference>
<feature type="active site" description="Proton donor; for dehydratase activity" evidence="8">
    <location>
        <position position="2077"/>
    </location>
</feature>
<feature type="region of interest" description="C-terminal hotdog fold" evidence="8">
    <location>
        <begin position="2017"/>
        <end position="2153"/>
    </location>
</feature>
<dbReference type="Pfam" id="PF00550">
    <property type="entry name" value="PP-binding"/>
    <property type="match status" value="2"/>
</dbReference>
<dbReference type="InterPro" id="IPR050091">
    <property type="entry name" value="PKS_NRPS_Biosynth_Enz"/>
</dbReference>
<dbReference type="SUPFAM" id="SSF55048">
    <property type="entry name" value="Probable ACP-binding domain of malonyl-CoA ACP transacylase"/>
    <property type="match status" value="2"/>
</dbReference>
<dbReference type="Gene3D" id="1.10.1200.10">
    <property type="entry name" value="ACP-like"/>
    <property type="match status" value="2"/>
</dbReference>
<dbReference type="Pfam" id="PF22953">
    <property type="entry name" value="SpnB_Rossmann"/>
    <property type="match status" value="1"/>
</dbReference>
<dbReference type="Pfam" id="PF21089">
    <property type="entry name" value="PKS_DH_N"/>
    <property type="match status" value="1"/>
</dbReference>
<keyword evidence="7" id="KW-0012">Acyltransferase</keyword>
<keyword evidence="4" id="KW-0808">Transferase</keyword>
<feature type="domain" description="PKS/mFAS DH" evidence="11">
    <location>
        <begin position="1890"/>
        <end position="2153"/>
    </location>
</feature>
<dbReference type="Pfam" id="PF16197">
    <property type="entry name" value="KAsynt_C_assoc"/>
    <property type="match status" value="2"/>
</dbReference>
<dbReference type="PROSITE" id="PS00606">
    <property type="entry name" value="KS3_1"/>
    <property type="match status" value="2"/>
</dbReference>
<dbReference type="CDD" id="cd08956">
    <property type="entry name" value="KR_3_FAS_SDR_x"/>
    <property type="match status" value="1"/>
</dbReference>
<accession>A0A7H0IPX1</accession>
<evidence type="ECO:0000256" key="7">
    <source>
        <dbReference type="ARBA" id="ARBA00023315"/>
    </source>
</evidence>
<feature type="domain" description="Ketosynthase family 3 (KS3)" evidence="10">
    <location>
        <begin position="1008"/>
        <end position="1432"/>
    </location>
</feature>
<dbReference type="SUPFAM" id="SSF47336">
    <property type="entry name" value="ACP-like"/>
    <property type="match status" value="2"/>
</dbReference>
<dbReference type="EMBL" id="CP060828">
    <property type="protein sequence ID" value="QNP74837.1"/>
    <property type="molecule type" value="Genomic_DNA"/>
</dbReference>
<dbReference type="InterPro" id="IPR020806">
    <property type="entry name" value="PKS_PP-bd"/>
</dbReference>
<dbReference type="GO" id="GO:0006633">
    <property type="term" value="P:fatty acid biosynthetic process"/>
    <property type="evidence" value="ECO:0007669"/>
    <property type="project" value="InterPro"/>
</dbReference>
<dbReference type="InterPro" id="IPR032821">
    <property type="entry name" value="PKS_assoc"/>
</dbReference>
<dbReference type="SMART" id="SM00826">
    <property type="entry name" value="PKS_DH"/>
    <property type="match status" value="1"/>
</dbReference>
<dbReference type="Pfam" id="PF00698">
    <property type="entry name" value="Acyl_transf_1"/>
    <property type="match status" value="2"/>
</dbReference>
<dbReference type="GO" id="GO:0031177">
    <property type="term" value="F:phosphopantetheine binding"/>
    <property type="evidence" value="ECO:0007669"/>
    <property type="project" value="InterPro"/>
</dbReference>
<dbReference type="Pfam" id="PF14765">
    <property type="entry name" value="PS-DH"/>
    <property type="match status" value="1"/>
</dbReference>